<accession>A0ACA9REL6</accession>
<proteinExistence type="predicted"/>
<dbReference type="Proteomes" id="UP000789366">
    <property type="component" value="Unassembled WGS sequence"/>
</dbReference>
<sequence length="62" mass="7055">MLPNNISNELPRLIINELNVTSSTEDLAKINLLNEHQRLIFNTVIKRIEKNQPTTIFVDGPA</sequence>
<dbReference type="EMBL" id="CAJVPW010067311">
    <property type="protein sequence ID" value="CAG8789078.1"/>
    <property type="molecule type" value="Genomic_DNA"/>
</dbReference>
<organism evidence="1 2">
    <name type="scientific">Cetraspora pellucida</name>
    <dbReference type="NCBI Taxonomy" id="1433469"/>
    <lineage>
        <taxon>Eukaryota</taxon>
        <taxon>Fungi</taxon>
        <taxon>Fungi incertae sedis</taxon>
        <taxon>Mucoromycota</taxon>
        <taxon>Glomeromycotina</taxon>
        <taxon>Glomeromycetes</taxon>
        <taxon>Diversisporales</taxon>
        <taxon>Gigasporaceae</taxon>
        <taxon>Cetraspora</taxon>
    </lineage>
</organism>
<evidence type="ECO:0000313" key="1">
    <source>
        <dbReference type="EMBL" id="CAG8789078.1"/>
    </source>
</evidence>
<name>A0ACA9REL6_9GLOM</name>
<gene>
    <name evidence="1" type="ORF">SPELUC_LOCUS17065</name>
</gene>
<feature type="non-terminal residue" evidence="1">
    <location>
        <position position="62"/>
    </location>
</feature>
<reference evidence="1" key="1">
    <citation type="submission" date="2021-06" db="EMBL/GenBank/DDBJ databases">
        <authorList>
            <person name="Kallberg Y."/>
            <person name="Tangrot J."/>
            <person name="Rosling A."/>
        </authorList>
    </citation>
    <scope>NUCLEOTIDE SEQUENCE</scope>
    <source>
        <strain evidence="1">28 12/20/2015</strain>
    </source>
</reference>
<evidence type="ECO:0000313" key="2">
    <source>
        <dbReference type="Proteomes" id="UP000789366"/>
    </source>
</evidence>
<keyword evidence="2" id="KW-1185">Reference proteome</keyword>
<comment type="caution">
    <text evidence="1">The sequence shown here is derived from an EMBL/GenBank/DDBJ whole genome shotgun (WGS) entry which is preliminary data.</text>
</comment>
<protein>
    <submittedName>
        <fullName evidence="1">9655_t:CDS:1</fullName>
    </submittedName>
</protein>